<organism evidence="1 2">
    <name type="scientific">Cohnella suwonensis</name>
    <dbReference type="NCBI Taxonomy" id="696072"/>
    <lineage>
        <taxon>Bacteria</taxon>
        <taxon>Bacillati</taxon>
        <taxon>Bacillota</taxon>
        <taxon>Bacilli</taxon>
        <taxon>Bacillales</taxon>
        <taxon>Paenibacillaceae</taxon>
        <taxon>Cohnella</taxon>
    </lineage>
</organism>
<sequence length="130" mass="14711">MKFYDSPQATVSWNETVKAVVIEWKGFALGEQYRTPLNKLLELAVQKQSNKVLYDTRKLSAISPDDQNWVAQDWYARSLEAGLKYSAAVIPIKVIAKSSLNRMVSGLEVSNPSEEFDDIDEAIQWLSAKK</sequence>
<comment type="caution">
    <text evidence="1">The sequence shown here is derived from an EMBL/GenBank/DDBJ whole genome shotgun (WGS) entry which is preliminary data.</text>
</comment>
<dbReference type="EMBL" id="JBHSMH010000025">
    <property type="protein sequence ID" value="MFC5469111.1"/>
    <property type="molecule type" value="Genomic_DNA"/>
</dbReference>
<evidence type="ECO:0000313" key="1">
    <source>
        <dbReference type="EMBL" id="MFC5469111.1"/>
    </source>
</evidence>
<proteinExistence type="predicted"/>
<evidence type="ECO:0008006" key="3">
    <source>
        <dbReference type="Google" id="ProtNLM"/>
    </source>
</evidence>
<dbReference type="Proteomes" id="UP001596105">
    <property type="component" value="Unassembled WGS sequence"/>
</dbReference>
<accession>A0ABW0LX03</accession>
<reference evidence="2" key="1">
    <citation type="journal article" date="2019" name="Int. J. Syst. Evol. Microbiol.">
        <title>The Global Catalogue of Microorganisms (GCM) 10K type strain sequencing project: providing services to taxonomists for standard genome sequencing and annotation.</title>
        <authorList>
            <consortium name="The Broad Institute Genomics Platform"/>
            <consortium name="The Broad Institute Genome Sequencing Center for Infectious Disease"/>
            <person name="Wu L."/>
            <person name="Ma J."/>
        </authorList>
    </citation>
    <scope>NUCLEOTIDE SEQUENCE [LARGE SCALE GENOMIC DNA]</scope>
    <source>
        <strain evidence="2">CCUG 57113</strain>
    </source>
</reference>
<keyword evidence="2" id="KW-1185">Reference proteome</keyword>
<gene>
    <name evidence="1" type="ORF">ACFPPD_10300</name>
</gene>
<dbReference type="RefSeq" id="WP_209748812.1">
    <property type="nucleotide sequence ID" value="NZ_JBHSMH010000025.1"/>
</dbReference>
<name>A0ABW0LX03_9BACL</name>
<protein>
    <recommendedName>
        <fullName evidence="3">STAS/SEC14 domain-containing protein</fullName>
    </recommendedName>
</protein>
<evidence type="ECO:0000313" key="2">
    <source>
        <dbReference type="Proteomes" id="UP001596105"/>
    </source>
</evidence>